<reference evidence="16" key="1">
    <citation type="submission" date="2007-06" db="EMBL/GenBank/DDBJ databases">
        <title>Full length cDNA sequences from Sitka Spruce (Picea sitchensis).</title>
        <authorList>
            <person name="Ralph S.G."/>
            <person name="Chun H.E."/>
            <person name="Liao N."/>
            <person name="Ali J."/>
            <person name="Reid K."/>
            <person name="Kolosova N."/>
            <person name="Cooper N."/>
            <person name="Cullis C."/>
            <person name="Jancsik S."/>
            <person name="Moore R."/>
            <person name="Mayo M."/>
            <person name="Wagner S."/>
            <person name="Holt R.A."/>
            <person name="Jones S.J.M."/>
            <person name="Marra M.A."/>
            <person name="Ritland C.E."/>
            <person name="Ritland K."/>
            <person name="Bohlmann J."/>
        </authorList>
    </citation>
    <scope>NUCLEOTIDE SEQUENCE</scope>
    <source>
        <tissue evidence="16">Bark</tissue>
    </source>
</reference>
<evidence type="ECO:0000256" key="3">
    <source>
        <dbReference type="ARBA" id="ARBA00008655"/>
    </source>
</evidence>
<dbReference type="GO" id="GO:0008374">
    <property type="term" value="F:O-acyltransferase activity"/>
    <property type="evidence" value="ECO:0007669"/>
    <property type="project" value="InterPro"/>
</dbReference>
<evidence type="ECO:0000256" key="12">
    <source>
        <dbReference type="ARBA" id="ARBA00023315"/>
    </source>
</evidence>
<evidence type="ECO:0000256" key="2">
    <source>
        <dbReference type="ARBA" id="ARBA00005189"/>
    </source>
</evidence>
<dbReference type="InterPro" id="IPR002123">
    <property type="entry name" value="Plipid/glycerol_acylTrfase"/>
</dbReference>
<dbReference type="CDD" id="cd07991">
    <property type="entry name" value="LPLAT_LPCAT1-like"/>
    <property type="match status" value="1"/>
</dbReference>
<keyword evidence="4" id="KW-0444">Lipid biosynthesis</keyword>
<evidence type="ECO:0000256" key="6">
    <source>
        <dbReference type="ARBA" id="ARBA00022692"/>
    </source>
</evidence>
<keyword evidence="6 14" id="KW-0812">Transmembrane</keyword>
<comment type="similarity">
    <text evidence="3">Belongs to the 1-acyl-sn-glycerol-3-phosphate acyltransferase family.</text>
</comment>
<keyword evidence="11" id="KW-1208">Phospholipid metabolism</keyword>
<dbReference type="GO" id="GO:0071618">
    <property type="term" value="F:lysophosphatidylethanolamine acyltransferase activity"/>
    <property type="evidence" value="ECO:0007669"/>
    <property type="project" value="TreeGrafter"/>
</dbReference>
<evidence type="ECO:0000256" key="8">
    <source>
        <dbReference type="ARBA" id="ARBA00023098"/>
    </source>
</evidence>
<keyword evidence="9 14" id="KW-0472">Membrane</keyword>
<evidence type="ECO:0000259" key="15">
    <source>
        <dbReference type="SMART" id="SM00563"/>
    </source>
</evidence>
<name>B8LQ53_PICSI</name>
<sequence length="472" mass="52707">MTQIFIMDSEQNQKKMEEKNTELLSSDQTQPLLENENSVAAVEEASTVTAAIKQDSLTMKKIELDSPSSKFIVGDQAPLLSKSQKFPLSHEFEPSPSSDGEKKVDSFTVQGSATVSSEALKEMEAKYAAFLRHDIYGTMGRGPLPLKEKALLLFGLIILLPIRMVSGFIILLTYYLICRLCTLFSAPNREDDQEDYAHMSGVRRTIIVLSGRFLSRALFFTLGFYWITETRRIPDPATQSQDGLCAKEVRENEGEAEDSSYQPGAIVSNHISYLDILYHMSASFPSFVAKRSVARLPLVGLISKCLGCVYVQRESKSSDFKGVSGVVTERLEAAHHSKLAPMMMLFPEGTTTNGDFLLPFKTGAFLARTPVLPVILRYPYQRFSPAWDTISGVRHVVLLLCQFVNYLEVIRLPVYCPSEEEKNDPKLYANNVRKLMALEGNLTMSDIGLPEKRIYHAALHGCFPDNKSVVEG</sequence>
<dbReference type="GO" id="GO:0008654">
    <property type="term" value="P:phospholipid biosynthetic process"/>
    <property type="evidence" value="ECO:0007669"/>
    <property type="project" value="UniProtKB-KW"/>
</dbReference>
<feature type="region of interest" description="Disordered" evidence="13">
    <location>
        <begin position="1"/>
        <end position="31"/>
    </location>
</feature>
<feature type="compositionally biased region" description="Basic and acidic residues" evidence="13">
    <location>
        <begin position="11"/>
        <end position="21"/>
    </location>
</feature>
<dbReference type="PANTHER" id="PTHR23063">
    <property type="entry name" value="PHOSPHOLIPID ACYLTRANSFERASE"/>
    <property type="match status" value="1"/>
</dbReference>
<evidence type="ECO:0000256" key="10">
    <source>
        <dbReference type="ARBA" id="ARBA00023209"/>
    </source>
</evidence>
<dbReference type="SMART" id="SM00563">
    <property type="entry name" value="PlsC"/>
    <property type="match status" value="1"/>
</dbReference>
<dbReference type="Pfam" id="PF01553">
    <property type="entry name" value="Acyltransferase"/>
    <property type="match status" value="1"/>
</dbReference>
<proteinExistence type="evidence at transcript level"/>
<dbReference type="PANTHER" id="PTHR23063:SF54">
    <property type="entry name" value="LYSOPHOSPHOLIPID ACYLTRANSFERASE LPEAT1"/>
    <property type="match status" value="1"/>
</dbReference>
<dbReference type="GO" id="GO:0005783">
    <property type="term" value="C:endoplasmic reticulum"/>
    <property type="evidence" value="ECO:0007669"/>
    <property type="project" value="TreeGrafter"/>
</dbReference>
<feature type="transmembrane region" description="Helical" evidence="14">
    <location>
        <begin position="151"/>
        <end position="177"/>
    </location>
</feature>
<comment type="pathway">
    <text evidence="2">Lipid metabolism.</text>
</comment>
<keyword evidence="8" id="KW-0443">Lipid metabolism</keyword>
<keyword evidence="7 14" id="KW-1133">Transmembrane helix</keyword>
<feature type="domain" description="Phospholipid/glycerol acyltransferase" evidence="15">
    <location>
        <begin position="264"/>
        <end position="379"/>
    </location>
</feature>
<evidence type="ECO:0000256" key="14">
    <source>
        <dbReference type="SAM" id="Phobius"/>
    </source>
</evidence>
<organism evidence="16">
    <name type="scientific">Picea sitchensis</name>
    <name type="common">Sitka spruce</name>
    <name type="synonym">Pinus sitchensis</name>
    <dbReference type="NCBI Taxonomy" id="3332"/>
    <lineage>
        <taxon>Eukaryota</taxon>
        <taxon>Viridiplantae</taxon>
        <taxon>Streptophyta</taxon>
        <taxon>Embryophyta</taxon>
        <taxon>Tracheophyta</taxon>
        <taxon>Spermatophyta</taxon>
        <taxon>Pinopsida</taxon>
        <taxon>Pinidae</taxon>
        <taxon>Conifers I</taxon>
        <taxon>Pinales</taxon>
        <taxon>Pinaceae</taxon>
        <taxon>Picea</taxon>
    </lineage>
</organism>
<dbReference type="GO" id="GO:0016020">
    <property type="term" value="C:membrane"/>
    <property type="evidence" value="ECO:0007669"/>
    <property type="project" value="UniProtKB-SubCell"/>
</dbReference>
<protein>
    <recommendedName>
        <fullName evidence="15">Phospholipid/glycerol acyltransferase domain-containing protein</fullName>
    </recommendedName>
</protein>
<dbReference type="SUPFAM" id="SSF69593">
    <property type="entry name" value="Glycerol-3-phosphate (1)-acyltransferase"/>
    <property type="match status" value="1"/>
</dbReference>
<keyword evidence="5" id="KW-0808">Transferase</keyword>
<keyword evidence="12" id="KW-0012">Acyltransferase</keyword>
<evidence type="ECO:0000256" key="4">
    <source>
        <dbReference type="ARBA" id="ARBA00022516"/>
    </source>
</evidence>
<comment type="subcellular location">
    <subcellularLocation>
        <location evidence="1">Membrane</location>
    </subcellularLocation>
</comment>
<evidence type="ECO:0000256" key="9">
    <source>
        <dbReference type="ARBA" id="ARBA00023136"/>
    </source>
</evidence>
<dbReference type="OMA" id="HACHITY"/>
<evidence type="ECO:0000256" key="7">
    <source>
        <dbReference type="ARBA" id="ARBA00022989"/>
    </source>
</evidence>
<dbReference type="AlphaFoldDB" id="B8LQ53"/>
<keyword evidence="10" id="KW-0594">Phospholipid biosynthesis</keyword>
<evidence type="ECO:0000256" key="13">
    <source>
        <dbReference type="SAM" id="MobiDB-lite"/>
    </source>
</evidence>
<dbReference type="InterPro" id="IPR045252">
    <property type="entry name" value="LPCAT1-like"/>
</dbReference>
<evidence type="ECO:0000256" key="11">
    <source>
        <dbReference type="ARBA" id="ARBA00023264"/>
    </source>
</evidence>
<dbReference type="EMBL" id="EF677991">
    <property type="protein sequence ID" value="ABR17783.1"/>
    <property type="molecule type" value="mRNA"/>
</dbReference>
<accession>B8LQ53</accession>
<evidence type="ECO:0000313" key="16">
    <source>
        <dbReference type="EMBL" id="ABR17783.1"/>
    </source>
</evidence>
<evidence type="ECO:0000256" key="1">
    <source>
        <dbReference type="ARBA" id="ARBA00004370"/>
    </source>
</evidence>
<feature type="compositionally biased region" description="Polar residues" evidence="13">
    <location>
        <begin position="22"/>
        <end position="31"/>
    </location>
</feature>
<evidence type="ECO:0000256" key="5">
    <source>
        <dbReference type="ARBA" id="ARBA00022679"/>
    </source>
</evidence>